<sequence length="771" mass="86839">MAYYSGPSSLSTNCATVNTTHFPGCGSRLRPRPPAFFAGRQKSVQAKVPQYPPNPYRGATAATLLASIQAGWLPGFQSEPSELKVSSNPYAGADAASLLSSIQSGWIPCLHSRYEGSRCCASSRHLSGSSYSSPAYSFVSMSHCGLPRASSPDTSSAEDVPIDVAPKAFVAAAVDDILTRSPSLLATGSEFERRETSCNTARNDAKPVEEGRLSAEASQQDGEDDTEDEDEQEAISRHRRIHDANTWGIWYRKKRGVKRAFLRHPFKFSEAGSRCEGYEGEDEDEYGHLSLHSRLSLRSRRFEAPWDLDEDEGAKKMPVEYPLHIRSFRNENRIRYTLTYGSETTVGDKFGAKRVRHLVIHDGLSYPLRKVMNVTVKKHEPSLQRLLALIKANWTRTCTRHDGEIQSLDPNYIDDLQEILSGLTSVTTLELGKYVGCNPDPSTLTVLHSGWTTFGSGLTNLIFNFIPEELTIMLPPHTKLVQLQMLTIQIITLVHASDADQIARLEENLLPFLETHRDVLRSLTLNFEGLVDMSSLIASLPYMPFLSSFCLIQVLPAPFSHLYLDFFVGSNLFPDPAVWFFERFIGIPFPQLTSLSLKFPDLFRELPEQVIPYLQYYLPTLTSLELSHYTFLDEDVARFLLPHICQHLRHLHLNISSLTRNLLRLFATNLPNLHSLSLGAAWNRFHAFDIAYLYYEDVNGVYLAVPQITFPDWNLDSLRIFPSDAFPNKRLAFYAKALLTTIPRLQYFCGVERGEILNLPLKADIDYFHGN</sequence>
<dbReference type="HOGENOM" id="CLU_362480_0_0_1"/>
<evidence type="ECO:0000256" key="1">
    <source>
        <dbReference type="SAM" id="MobiDB-lite"/>
    </source>
</evidence>
<gene>
    <name evidence="2" type="ORF">GALMADRAFT_139234</name>
</gene>
<proteinExistence type="predicted"/>
<dbReference type="SUPFAM" id="SSF52047">
    <property type="entry name" value="RNI-like"/>
    <property type="match status" value="1"/>
</dbReference>
<evidence type="ECO:0000313" key="2">
    <source>
        <dbReference type="EMBL" id="KDR77224.1"/>
    </source>
</evidence>
<dbReference type="EMBL" id="KL142377">
    <property type="protein sequence ID" value="KDR77224.1"/>
    <property type="molecule type" value="Genomic_DNA"/>
</dbReference>
<dbReference type="AlphaFoldDB" id="A0A067TBE1"/>
<feature type="compositionally biased region" description="Acidic residues" evidence="1">
    <location>
        <begin position="221"/>
        <end position="233"/>
    </location>
</feature>
<feature type="compositionally biased region" description="Basic and acidic residues" evidence="1">
    <location>
        <begin position="203"/>
        <end position="213"/>
    </location>
</feature>
<dbReference type="Proteomes" id="UP000027222">
    <property type="component" value="Unassembled WGS sequence"/>
</dbReference>
<feature type="region of interest" description="Disordered" evidence="1">
    <location>
        <begin position="189"/>
        <end position="237"/>
    </location>
</feature>
<keyword evidence="3" id="KW-1185">Reference proteome</keyword>
<accession>A0A067TBE1</accession>
<evidence type="ECO:0000313" key="3">
    <source>
        <dbReference type="Proteomes" id="UP000027222"/>
    </source>
</evidence>
<dbReference type="Gene3D" id="3.80.10.10">
    <property type="entry name" value="Ribonuclease Inhibitor"/>
    <property type="match status" value="1"/>
</dbReference>
<protein>
    <submittedName>
        <fullName evidence="2">Uncharacterized protein</fullName>
    </submittedName>
</protein>
<reference evidence="3" key="1">
    <citation type="journal article" date="2014" name="Proc. Natl. Acad. Sci. U.S.A.">
        <title>Extensive sampling of basidiomycete genomes demonstrates inadequacy of the white-rot/brown-rot paradigm for wood decay fungi.</title>
        <authorList>
            <person name="Riley R."/>
            <person name="Salamov A.A."/>
            <person name="Brown D.W."/>
            <person name="Nagy L.G."/>
            <person name="Floudas D."/>
            <person name="Held B.W."/>
            <person name="Levasseur A."/>
            <person name="Lombard V."/>
            <person name="Morin E."/>
            <person name="Otillar R."/>
            <person name="Lindquist E.A."/>
            <person name="Sun H."/>
            <person name="LaButti K.M."/>
            <person name="Schmutz J."/>
            <person name="Jabbour D."/>
            <person name="Luo H."/>
            <person name="Baker S.E."/>
            <person name="Pisabarro A.G."/>
            <person name="Walton J.D."/>
            <person name="Blanchette R.A."/>
            <person name="Henrissat B."/>
            <person name="Martin F."/>
            <person name="Cullen D."/>
            <person name="Hibbett D.S."/>
            <person name="Grigoriev I.V."/>
        </authorList>
    </citation>
    <scope>NUCLEOTIDE SEQUENCE [LARGE SCALE GENOMIC DNA]</scope>
    <source>
        <strain evidence="3">CBS 339.88</strain>
    </source>
</reference>
<organism evidence="2 3">
    <name type="scientific">Galerina marginata (strain CBS 339.88)</name>
    <dbReference type="NCBI Taxonomy" id="685588"/>
    <lineage>
        <taxon>Eukaryota</taxon>
        <taxon>Fungi</taxon>
        <taxon>Dikarya</taxon>
        <taxon>Basidiomycota</taxon>
        <taxon>Agaricomycotina</taxon>
        <taxon>Agaricomycetes</taxon>
        <taxon>Agaricomycetidae</taxon>
        <taxon>Agaricales</taxon>
        <taxon>Agaricineae</taxon>
        <taxon>Strophariaceae</taxon>
        <taxon>Galerina</taxon>
    </lineage>
</organism>
<dbReference type="InterPro" id="IPR032675">
    <property type="entry name" value="LRR_dom_sf"/>
</dbReference>
<name>A0A067TBE1_GALM3</name>